<feature type="compositionally biased region" description="Basic and acidic residues" evidence="1">
    <location>
        <begin position="29"/>
        <end position="38"/>
    </location>
</feature>
<protein>
    <submittedName>
        <fullName evidence="2">Uncharacterized protein</fullName>
    </submittedName>
</protein>
<feature type="region of interest" description="Disordered" evidence="1">
    <location>
        <begin position="1"/>
        <end position="86"/>
    </location>
</feature>
<dbReference type="Proteomes" id="UP000324222">
    <property type="component" value="Unassembled WGS sequence"/>
</dbReference>
<sequence length="86" mass="8924">MPSPPLSNPMAVQSSNQTTSEEENGGKGGGEEAGHGRLETLPSPSTRGASMAAGEWERGARKGDKDTTVGPSPLCTRPPGRARHKQ</sequence>
<reference evidence="2 3" key="1">
    <citation type="submission" date="2019-05" db="EMBL/GenBank/DDBJ databases">
        <title>Another draft genome of Portunus trituberculatus and its Hox gene families provides insights of decapod evolution.</title>
        <authorList>
            <person name="Jeong J.-H."/>
            <person name="Song I."/>
            <person name="Kim S."/>
            <person name="Choi T."/>
            <person name="Kim D."/>
            <person name="Ryu S."/>
            <person name="Kim W."/>
        </authorList>
    </citation>
    <scope>NUCLEOTIDE SEQUENCE [LARGE SCALE GENOMIC DNA]</scope>
    <source>
        <tissue evidence="2">Muscle</tissue>
    </source>
</reference>
<evidence type="ECO:0000256" key="1">
    <source>
        <dbReference type="SAM" id="MobiDB-lite"/>
    </source>
</evidence>
<evidence type="ECO:0000313" key="2">
    <source>
        <dbReference type="EMBL" id="MPD01297.1"/>
    </source>
</evidence>
<feature type="compositionally biased region" description="Basic and acidic residues" evidence="1">
    <location>
        <begin position="55"/>
        <end position="67"/>
    </location>
</feature>
<keyword evidence="3" id="KW-1185">Reference proteome</keyword>
<proteinExistence type="predicted"/>
<evidence type="ECO:0000313" key="3">
    <source>
        <dbReference type="Proteomes" id="UP000324222"/>
    </source>
</evidence>
<organism evidence="2 3">
    <name type="scientific">Portunus trituberculatus</name>
    <name type="common">Swimming crab</name>
    <name type="synonym">Neptunus trituberculatus</name>
    <dbReference type="NCBI Taxonomy" id="210409"/>
    <lineage>
        <taxon>Eukaryota</taxon>
        <taxon>Metazoa</taxon>
        <taxon>Ecdysozoa</taxon>
        <taxon>Arthropoda</taxon>
        <taxon>Crustacea</taxon>
        <taxon>Multicrustacea</taxon>
        <taxon>Malacostraca</taxon>
        <taxon>Eumalacostraca</taxon>
        <taxon>Eucarida</taxon>
        <taxon>Decapoda</taxon>
        <taxon>Pleocyemata</taxon>
        <taxon>Brachyura</taxon>
        <taxon>Eubrachyura</taxon>
        <taxon>Portunoidea</taxon>
        <taxon>Portunidae</taxon>
        <taxon>Portuninae</taxon>
        <taxon>Portunus</taxon>
    </lineage>
</organism>
<gene>
    <name evidence="2" type="ORF">E2C01_096817</name>
</gene>
<feature type="compositionally biased region" description="Polar residues" evidence="1">
    <location>
        <begin position="10"/>
        <end position="19"/>
    </location>
</feature>
<name>A0A5B7K434_PORTR</name>
<dbReference type="AlphaFoldDB" id="A0A5B7K434"/>
<comment type="caution">
    <text evidence="2">The sequence shown here is derived from an EMBL/GenBank/DDBJ whole genome shotgun (WGS) entry which is preliminary data.</text>
</comment>
<dbReference type="EMBL" id="VSRR010126489">
    <property type="protein sequence ID" value="MPD01297.1"/>
    <property type="molecule type" value="Genomic_DNA"/>
</dbReference>
<accession>A0A5B7K434</accession>